<evidence type="ECO:0000313" key="3">
    <source>
        <dbReference type="Proteomes" id="UP001219934"/>
    </source>
</evidence>
<name>A0AAD6FK78_9TELE</name>
<accession>A0AAD6FK78</accession>
<proteinExistence type="predicted"/>
<evidence type="ECO:0000313" key="1">
    <source>
        <dbReference type="EMBL" id="KAJ4937978.1"/>
    </source>
</evidence>
<dbReference type="EMBL" id="JAPTMU010000009">
    <property type="protein sequence ID" value="KAJ4938417.1"/>
    <property type="molecule type" value="Genomic_DNA"/>
</dbReference>
<keyword evidence="3" id="KW-1185">Reference proteome</keyword>
<comment type="caution">
    <text evidence="1">The sequence shown here is derived from an EMBL/GenBank/DDBJ whole genome shotgun (WGS) entry which is preliminary data.</text>
</comment>
<dbReference type="EMBL" id="JAPTMU010000009">
    <property type="protein sequence ID" value="KAJ4937978.1"/>
    <property type="molecule type" value="Genomic_DNA"/>
</dbReference>
<sequence>MPLTETSRKERWILVIVPVCVRSPGMHVTSDLRKRIPVGEGNVPDRATKYTLRGLPRLLWAGEMRPLLGPKANDMAADLLGKEGRGGTVDTIHLFVYLEGAEGRLELVALVSMKSEVLMGQ</sequence>
<organism evidence="1 3">
    <name type="scientific">Pogonophryne albipinna</name>
    <dbReference type="NCBI Taxonomy" id="1090488"/>
    <lineage>
        <taxon>Eukaryota</taxon>
        <taxon>Metazoa</taxon>
        <taxon>Chordata</taxon>
        <taxon>Craniata</taxon>
        <taxon>Vertebrata</taxon>
        <taxon>Euteleostomi</taxon>
        <taxon>Actinopterygii</taxon>
        <taxon>Neopterygii</taxon>
        <taxon>Teleostei</taxon>
        <taxon>Neoteleostei</taxon>
        <taxon>Acanthomorphata</taxon>
        <taxon>Eupercaria</taxon>
        <taxon>Perciformes</taxon>
        <taxon>Notothenioidei</taxon>
        <taxon>Pogonophryne</taxon>
    </lineage>
</organism>
<dbReference type="Proteomes" id="UP001219934">
    <property type="component" value="Unassembled WGS sequence"/>
</dbReference>
<feature type="non-terminal residue" evidence="1">
    <location>
        <position position="1"/>
    </location>
</feature>
<protein>
    <submittedName>
        <fullName evidence="1">Uncharacterized protein</fullName>
    </submittedName>
</protein>
<reference evidence="1" key="1">
    <citation type="submission" date="2022-11" db="EMBL/GenBank/DDBJ databases">
        <title>Chromosome-level genome of Pogonophryne albipinna.</title>
        <authorList>
            <person name="Jo E."/>
        </authorList>
    </citation>
    <scope>NUCLEOTIDE SEQUENCE</scope>
    <source>
        <strain evidence="1">SGF0006</strain>
        <tissue evidence="1">Muscle</tissue>
    </source>
</reference>
<dbReference type="AlphaFoldDB" id="A0AAD6FK78"/>
<evidence type="ECO:0000313" key="2">
    <source>
        <dbReference type="EMBL" id="KAJ4938417.1"/>
    </source>
</evidence>
<gene>
    <name evidence="1" type="ORF">JOQ06_002605</name>
    <name evidence="2" type="ORF">JOQ06_003037</name>
</gene>